<accession>A0AB35YUL9</accession>
<dbReference type="RefSeq" id="WP_342687653.1">
    <property type="nucleotide sequence ID" value="NZ_JAZBJM010000008.1"/>
</dbReference>
<evidence type="ECO:0000313" key="4">
    <source>
        <dbReference type="Proteomes" id="UP001388259"/>
    </source>
</evidence>
<dbReference type="InterPro" id="IPR029058">
    <property type="entry name" value="AB_hydrolase_fold"/>
</dbReference>
<organism evidence="2 4">
    <name type="scientific">Aequorivita flava</name>
    <dbReference type="NCBI Taxonomy" id="3114371"/>
    <lineage>
        <taxon>Bacteria</taxon>
        <taxon>Pseudomonadati</taxon>
        <taxon>Bacteroidota</taxon>
        <taxon>Flavobacteriia</taxon>
        <taxon>Flavobacteriales</taxon>
        <taxon>Flavobacteriaceae</taxon>
        <taxon>Aequorivita</taxon>
    </lineage>
</organism>
<comment type="caution">
    <text evidence="2">The sequence shown here is derived from an EMBL/GenBank/DDBJ whole genome shotgun (WGS) entry which is preliminary data.</text>
</comment>
<dbReference type="GO" id="GO:0006508">
    <property type="term" value="P:proteolysis"/>
    <property type="evidence" value="ECO:0007669"/>
    <property type="project" value="InterPro"/>
</dbReference>
<feature type="domain" description="Peptidase S9 prolyl oligopeptidase catalytic" evidence="1">
    <location>
        <begin position="700"/>
        <end position="869"/>
    </location>
</feature>
<dbReference type="Proteomes" id="UP001390963">
    <property type="component" value="Unassembled WGS sequence"/>
</dbReference>
<evidence type="ECO:0000259" key="1">
    <source>
        <dbReference type="Pfam" id="PF00326"/>
    </source>
</evidence>
<dbReference type="Pfam" id="PF00326">
    <property type="entry name" value="Peptidase_S9"/>
    <property type="match status" value="1"/>
</dbReference>
<dbReference type="SUPFAM" id="SSF53474">
    <property type="entry name" value="alpha/beta-Hydrolases"/>
    <property type="match status" value="1"/>
</dbReference>
<evidence type="ECO:0000313" key="2">
    <source>
        <dbReference type="EMBL" id="MEM0519026.1"/>
    </source>
</evidence>
<dbReference type="PANTHER" id="PTHR11731:SF193">
    <property type="entry name" value="DIPEPTIDYL PEPTIDASE 9"/>
    <property type="match status" value="1"/>
</dbReference>
<dbReference type="Gene3D" id="2.120.10.30">
    <property type="entry name" value="TolB, C-terminal domain"/>
    <property type="match status" value="1"/>
</dbReference>
<name>A0AB35YUL9_9FLAO</name>
<evidence type="ECO:0000313" key="3">
    <source>
        <dbReference type="EMBL" id="MEM0574107.1"/>
    </source>
</evidence>
<gene>
    <name evidence="3" type="ORF">VZD24_11305</name>
    <name evidence="2" type="ORF">VZD85_11720</name>
</gene>
<dbReference type="InterPro" id="IPR001375">
    <property type="entry name" value="Peptidase_S9_cat"/>
</dbReference>
<dbReference type="Gene3D" id="3.40.50.1820">
    <property type="entry name" value="alpha/beta hydrolase"/>
    <property type="match status" value="1"/>
</dbReference>
<dbReference type="SUPFAM" id="SSF82171">
    <property type="entry name" value="DPP6 N-terminal domain-like"/>
    <property type="match status" value="1"/>
</dbReference>
<sequence>MKNLRLLWISIQGVVFFILFCLACPVWGQVTEKKDLTPEDFGQWHHLFNPKISDNGKWASFLLSYEKAEDTLVLQNTENKTKIYLPNGTEEHFFGNKWFVYKKGSSLKAFDLEQGTTHNIPDVVDYSLTPDNEYLISLSVKVIDGEKSERKLQLLKLGAETRFKINNVEDFALNERGDFLAYTIKEAEKWSLKVIEIKKSNNPKTLLSGNKGPFRRMVWGPKNDLAFLENSDDGNSNKVFWFKDVKQNLAPRIFDANTRMDIDRGLVVLDNPSTFLRFSDDGERLFFHLKKRPYTSQRDNHGSTVQVWNAKDKLIYPVYNGNEDFFKDPPFMVCWNGESDAIYSMGDNESSRGLFIDSADYLFTHSLLDDMLAYDDGRADTPINVYNLKNGSKRFVMWRKPYMPIKVSPSGKYLAYFDEKDWWVYDAEKNTHTNITKNIAATFKDEAYDWAGVVPSYGLAGWTAKDSTVLLYDKYDLWEITLDGAKAKRLTQGRENNKTYRAINTGEYVSTGDGYLMGIINLEKGITLLAEDWNGKTGYYFMSRGSNLKPIVEVDAKVDWIQKSKNTDAFLYTIEKFDLPPKLILTDIRKQVSMDLHSSNPQQENYKWGKSELVKYSISEKGNLKGALFYPADFDPQKRYPMVVFIYERMSGTLNKYENPTMFTGADINITNLTLRGYFVFCPDIVYKINEVGKSALECVEAGVAAVLKTAPVDKSRIGLFGHSFGGYQTSFIIGNTDIFATAISASAIHDLKSFYFSIAWLWDLPQTARFLNSQLRFNETYFKIPLLYQKNSPINYAPFISTPLLTITGEKDTNINWEQSIEMYNALRILNKEHIMLFYPNEGHDFYKEENQIDMTHKRWQWFDHYLKREPAKPWMKEFK</sequence>
<dbReference type="EMBL" id="JBANCF010000009">
    <property type="protein sequence ID" value="MEM0574107.1"/>
    <property type="molecule type" value="Genomic_DNA"/>
</dbReference>
<dbReference type="GO" id="GO:0008236">
    <property type="term" value="F:serine-type peptidase activity"/>
    <property type="evidence" value="ECO:0007669"/>
    <property type="project" value="InterPro"/>
</dbReference>
<dbReference type="Proteomes" id="UP001388259">
    <property type="component" value="Unassembled WGS sequence"/>
</dbReference>
<reference evidence="2 5" key="1">
    <citation type="submission" date="2024-01" db="EMBL/GenBank/DDBJ databases">
        <title>Aequorivita flavus sp. nov., isolated from deep-sea sediment.</title>
        <authorList>
            <person name="Chen X."/>
        </authorList>
    </citation>
    <scope>NUCLEOTIDE SEQUENCE</scope>
    <source>
        <strain evidence="2">MCCC 1A16923</strain>
        <strain evidence="3 5">MCCC 1A16935</strain>
    </source>
</reference>
<protein>
    <submittedName>
        <fullName evidence="2">Prolyl oligopeptidase family serine peptidase</fullName>
    </submittedName>
</protein>
<proteinExistence type="predicted"/>
<dbReference type="PANTHER" id="PTHR11731">
    <property type="entry name" value="PROTEASE FAMILY S9B,C DIPEPTIDYL-PEPTIDASE IV-RELATED"/>
    <property type="match status" value="1"/>
</dbReference>
<dbReference type="InterPro" id="IPR011042">
    <property type="entry name" value="6-blade_b-propeller_TolB-like"/>
</dbReference>
<evidence type="ECO:0000313" key="5">
    <source>
        <dbReference type="Proteomes" id="UP001390963"/>
    </source>
</evidence>
<keyword evidence="5" id="KW-1185">Reference proteome</keyword>
<dbReference type="AlphaFoldDB" id="A0AB35YUL9"/>
<dbReference type="GO" id="GO:0008239">
    <property type="term" value="F:dipeptidyl-peptidase activity"/>
    <property type="evidence" value="ECO:0007669"/>
    <property type="project" value="TreeGrafter"/>
</dbReference>
<dbReference type="InterPro" id="IPR050278">
    <property type="entry name" value="Serine_Prot_S9B/DPPIV"/>
</dbReference>
<dbReference type="EMBL" id="JAZBJM010000008">
    <property type="protein sequence ID" value="MEM0519026.1"/>
    <property type="molecule type" value="Genomic_DNA"/>
</dbReference>